<protein>
    <submittedName>
        <fullName evidence="1">Uncharacterized protein</fullName>
    </submittedName>
</protein>
<accession>A0AAE0S8X4</accession>
<dbReference type="EMBL" id="JAEAOA010002135">
    <property type="protein sequence ID" value="KAK3587343.1"/>
    <property type="molecule type" value="Genomic_DNA"/>
</dbReference>
<comment type="caution">
    <text evidence="1">The sequence shown here is derived from an EMBL/GenBank/DDBJ whole genome shotgun (WGS) entry which is preliminary data.</text>
</comment>
<evidence type="ECO:0000313" key="1">
    <source>
        <dbReference type="EMBL" id="KAK3587343.1"/>
    </source>
</evidence>
<feature type="non-terminal residue" evidence="1">
    <location>
        <position position="175"/>
    </location>
</feature>
<evidence type="ECO:0000313" key="2">
    <source>
        <dbReference type="Proteomes" id="UP001195483"/>
    </source>
</evidence>
<dbReference type="Proteomes" id="UP001195483">
    <property type="component" value="Unassembled WGS sequence"/>
</dbReference>
<gene>
    <name evidence="1" type="ORF">CHS0354_036509</name>
</gene>
<proteinExistence type="predicted"/>
<dbReference type="AlphaFoldDB" id="A0AAE0S8X4"/>
<name>A0AAE0S8X4_9BIVA</name>
<reference evidence="1" key="2">
    <citation type="journal article" date="2021" name="Genome Biol. Evol.">
        <title>Developing a high-quality reference genome for a parasitic bivalve with doubly uniparental inheritance (Bivalvia: Unionida).</title>
        <authorList>
            <person name="Smith C.H."/>
        </authorList>
    </citation>
    <scope>NUCLEOTIDE SEQUENCE</scope>
    <source>
        <strain evidence="1">CHS0354</strain>
        <tissue evidence="1">Mantle</tissue>
    </source>
</reference>
<organism evidence="1 2">
    <name type="scientific">Potamilus streckersoni</name>
    <dbReference type="NCBI Taxonomy" id="2493646"/>
    <lineage>
        <taxon>Eukaryota</taxon>
        <taxon>Metazoa</taxon>
        <taxon>Spiralia</taxon>
        <taxon>Lophotrochozoa</taxon>
        <taxon>Mollusca</taxon>
        <taxon>Bivalvia</taxon>
        <taxon>Autobranchia</taxon>
        <taxon>Heteroconchia</taxon>
        <taxon>Palaeoheterodonta</taxon>
        <taxon>Unionida</taxon>
        <taxon>Unionoidea</taxon>
        <taxon>Unionidae</taxon>
        <taxon>Ambleminae</taxon>
        <taxon>Lampsilini</taxon>
        <taxon>Potamilus</taxon>
    </lineage>
</organism>
<reference evidence="1" key="1">
    <citation type="journal article" date="2021" name="Genome Biol. Evol.">
        <title>A High-Quality Reference Genome for a Parasitic Bivalve with Doubly Uniparental Inheritance (Bivalvia: Unionida).</title>
        <authorList>
            <person name="Smith C.H."/>
        </authorList>
    </citation>
    <scope>NUCLEOTIDE SEQUENCE</scope>
    <source>
        <strain evidence="1">CHS0354</strain>
    </source>
</reference>
<reference evidence="1" key="3">
    <citation type="submission" date="2023-05" db="EMBL/GenBank/DDBJ databases">
        <authorList>
            <person name="Smith C.H."/>
        </authorList>
    </citation>
    <scope>NUCLEOTIDE SEQUENCE</scope>
    <source>
        <strain evidence="1">CHS0354</strain>
        <tissue evidence="1">Mantle</tissue>
    </source>
</reference>
<keyword evidence="2" id="KW-1185">Reference proteome</keyword>
<sequence>MSLTGGDITENIYIEKRFCTVFTRPLSCCVVKDSVESGSRGGPSHKYDKTGGIISTILIVTGVLSTSCSWKTLFKPTPIFNQAPLLPLLPPKNLCVHARDRRHGHIIRFSLVMPFALDSGRNRVHHHHSQIRSCSFDPKPSTYLPPAKVCLSKRDYFDVQYGVVSHLTIIFVAMQ</sequence>